<protein>
    <submittedName>
        <fullName evidence="9">Galactosyl transferase cpsE</fullName>
    </submittedName>
</protein>
<evidence type="ECO:0000256" key="4">
    <source>
        <dbReference type="ARBA" id="ARBA00022692"/>
    </source>
</evidence>
<comment type="caution">
    <text evidence="9">The sequence shown here is derived from an EMBL/GenBank/DDBJ whole genome shotgun (WGS) entry which is preliminary data.</text>
</comment>
<evidence type="ECO:0000256" key="1">
    <source>
        <dbReference type="ARBA" id="ARBA00004141"/>
    </source>
</evidence>
<dbReference type="PATRIC" id="fig|1276920.7.peg.1379"/>
<dbReference type="Proteomes" id="UP000012015">
    <property type="component" value="Unassembled WGS sequence"/>
</dbReference>
<dbReference type="STRING" id="1276920.ADIAG_01383"/>
<feature type="transmembrane region" description="Helical" evidence="7">
    <location>
        <begin position="141"/>
        <end position="160"/>
    </location>
</feature>
<sequence length="502" mass="55560">MTHAFESLGNRGLVGNWGSSVADLRNHSLTDHRKISSTGFSASKWRKKYTRILVFSDTAILLMASGAVLGIFSATATTNLWVAGCSILVWASYLSLARTRSPQQIGVGAREYKRVVDSSAFAAGTMAVATLLLDIEGVREQILVTFPAGMMLLLAGRWLWRRWLSAKSEAGYALSQVVVVGQSQDVDYVVRQLQKNAGPAYKICGLLFDGSQGDPRIEESVPTFHGIDNLEQAVQFAGADSVIIAGSLRGGTGALKELSWRLEKTQTNIIVVSSLTNVAGPRISMRPVEGLPLMHVDVPSFAGGHHVIKRAIDIVLSTVALLVLMPVFLIISILVRQDSKGPAFFSQERVGRNGRTFRMYKFRSMVVNAEDELEQLKNQNEGSGPLFKMKHDPRVTKVGIWLRKYSLDELPQIYNVLRGNMSLVGPRPPLQSEVASYEGHTGRRLFIKPGLTGLWQINGRSDLDWEESVRLDLYYVENWSLTGDLMIMWRTFKVMVQPTGAY</sequence>
<keyword evidence="3 9" id="KW-0808">Transferase</keyword>
<dbReference type="GO" id="GO:0016020">
    <property type="term" value="C:membrane"/>
    <property type="evidence" value="ECO:0007669"/>
    <property type="project" value="UniProtKB-SubCell"/>
</dbReference>
<keyword evidence="10" id="KW-1185">Reference proteome</keyword>
<evidence type="ECO:0000313" key="10">
    <source>
        <dbReference type="Proteomes" id="UP000012015"/>
    </source>
</evidence>
<evidence type="ECO:0000256" key="7">
    <source>
        <dbReference type="SAM" id="Phobius"/>
    </source>
</evidence>
<dbReference type="PANTHER" id="PTHR30576:SF10">
    <property type="entry name" value="SLL5057 PROTEIN"/>
    <property type="match status" value="1"/>
</dbReference>
<dbReference type="InterPro" id="IPR003362">
    <property type="entry name" value="Bact_transf"/>
</dbReference>
<name>M7NC53_9MICC</name>
<dbReference type="Gene3D" id="3.40.50.720">
    <property type="entry name" value="NAD(P)-binding Rossmann-like Domain"/>
    <property type="match status" value="1"/>
</dbReference>
<reference evidence="9 10" key="1">
    <citation type="journal article" date="2013" name="Genome Announc.">
        <title>Draft Genome Sequence of Arthrobacter gangotriensis Strain Lz1yT, Isolated from a Penguin Rookery Soil Sample Collected in Antarctica, near the Indian Station Dakshin Gangotri.</title>
        <authorList>
            <person name="Shivaji S."/>
            <person name="Ara S."/>
            <person name="Bandi S."/>
            <person name="Singh A."/>
            <person name="Kumar Pinnaka A."/>
        </authorList>
    </citation>
    <scope>NUCLEOTIDE SEQUENCE [LARGE SCALE GENOMIC DNA]</scope>
    <source>
        <strain evidence="9 10">Lz1y</strain>
    </source>
</reference>
<dbReference type="eggNOG" id="COG2148">
    <property type="taxonomic scope" value="Bacteria"/>
</dbReference>
<feature type="transmembrane region" description="Helical" evidence="7">
    <location>
        <begin position="80"/>
        <end position="97"/>
    </location>
</feature>
<dbReference type="PANTHER" id="PTHR30576">
    <property type="entry name" value="COLANIC BIOSYNTHESIS UDP-GLUCOSE LIPID CARRIER TRANSFERASE"/>
    <property type="match status" value="1"/>
</dbReference>
<feature type="transmembrane region" description="Helical" evidence="7">
    <location>
        <begin position="314"/>
        <end position="335"/>
    </location>
</feature>
<evidence type="ECO:0000259" key="8">
    <source>
        <dbReference type="Pfam" id="PF02397"/>
    </source>
</evidence>
<comment type="subcellular location">
    <subcellularLocation>
        <location evidence="1">Membrane</location>
        <topology evidence="1">Multi-pass membrane protein</topology>
    </subcellularLocation>
</comment>
<evidence type="ECO:0000256" key="5">
    <source>
        <dbReference type="ARBA" id="ARBA00022989"/>
    </source>
</evidence>
<feature type="domain" description="Bacterial sugar transferase" evidence="8">
    <location>
        <begin position="309"/>
        <end position="496"/>
    </location>
</feature>
<feature type="transmembrane region" description="Helical" evidence="7">
    <location>
        <begin position="118"/>
        <end position="135"/>
    </location>
</feature>
<organism evidence="9 10">
    <name type="scientific">Paeniglutamicibacter gangotriensis Lz1y</name>
    <dbReference type="NCBI Taxonomy" id="1276920"/>
    <lineage>
        <taxon>Bacteria</taxon>
        <taxon>Bacillati</taxon>
        <taxon>Actinomycetota</taxon>
        <taxon>Actinomycetes</taxon>
        <taxon>Micrococcales</taxon>
        <taxon>Micrococcaceae</taxon>
        <taxon>Paeniglutamicibacter</taxon>
    </lineage>
</organism>
<proteinExistence type="inferred from homology"/>
<dbReference type="GO" id="GO:0016780">
    <property type="term" value="F:phosphotransferase activity, for other substituted phosphate groups"/>
    <property type="evidence" value="ECO:0007669"/>
    <property type="project" value="TreeGrafter"/>
</dbReference>
<dbReference type="AlphaFoldDB" id="M7NC53"/>
<evidence type="ECO:0000256" key="3">
    <source>
        <dbReference type="ARBA" id="ARBA00022679"/>
    </source>
</evidence>
<dbReference type="EMBL" id="AOCK01000003">
    <property type="protein sequence ID" value="EMQ99389.1"/>
    <property type="molecule type" value="Genomic_DNA"/>
</dbReference>
<dbReference type="RefSeq" id="WP_007270577.1">
    <property type="nucleotide sequence ID" value="NZ_AOCK01000003.1"/>
</dbReference>
<evidence type="ECO:0000256" key="6">
    <source>
        <dbReference type="ARBA" id="ARBA00023136"/>
    </source>
</evidence>
<keyword evidence="5 7" id="KW-1133">Transmembrane helix</keyword>
<dbReference type="InterPro" id="IPR017475">
    <property type="entry name" value="EPS_sugar_tfrase"/>
</dbReference>
<dbReference type="Pfam" id="PF02397">
    <property type="entry name" value="Bac_transf"/>
    <property type="match status" value="1"/>
</dbReference>
<evidence type="ECO:0000256" key="2">
    <source>
        <dbReference type="ARBA" id="ARBA00006464"/>
    </source>
</evidence>
<dbReference type="NCBIfam" id="TIGR03025">
    <property type="entry name" value="EPS_sugtrans"/>
    <property type="match status" value="1"/>
</dbReference>
<evidence type="ECO:0000313" key="9">
    <source>
        <dbReference type="EMBL" id="EMQ99389.1"/>
    </source>
</evidence>
<feature type="transmembrane region" description="Helical" evidence="7">
    <location>
        <begin position="52"/>
        <end position="74"/>
    </location>
</feature>
<comment type="similarity">
    <text evidence="2">Belongs to the bacterial sugar transferase family.</text>
</comment>
<keyword evidence="4 7" id="KW-0812">Transmembrane</keyword>
<accession>M7NC53</accession>
<gene>
    <name evidence="9" type="ORF">ADIAG_01383</name>
</gene>
<keyword evidence="6 7" id="KW-0472">Membrane</keyword>